<feature type="domain" description="Peptidase A1" evidence="6">
    <location>
        <begin position="1"/>
        <end position="215"/>
    </location>
</feature>
<dbReference type="Gene3D" id="2.40.70.10">
    <property type="entry name" value="Acid Proteases"/>
    <property type="match status" value="1"/>
</dbReference>
<keyword evidence="4" id="KW-0378">Hydrolase</keyword>
<evidence type="ECO:0000259" key="6">
    <source>
        <dbReference type="PROSITE" id="PS51767"/>
    </source>
</evidence>
<dbReference type="Proteomes" id="UP001187471">
    <property type="component" value="Unassembled WGS sequence"/>
</dbReference>
<reference evidence="7" key="1">
    <citation type="submission" date="2022-12" db="EMBL/GenBank/DDBJ databases">
        <title>Draft genome assemblies for two species of Escallonia (Escalloniales).</title>
        <authorList>
            <person name="Chanderbali A."/>
            <person name="Dervinis C."/>
            <person name="Anghel I."/>
            <person name="Soltis D."/>
            <person name="Soltis P."/>
            <person name="Zapata F."/>
        </authorList>
    </citation>
    <scope>NUCLEOTIDE SEQUENCE</scope>
    <source>
        <strain evidence="7">UCBG92.1500</strain>
        <tissue evidence="7">Leaf</tissue>
    </source>
</reference>
<dbReference type="Pfam" id="PF14541">
    <property type="entry name" value="TAXi_C"/>
    <property type="match status" value="1"/>
</dbReference>
<sequence>MTFMAKRGGSWSSTSVATQVSDKFSYCIGNISDPEYTYDLLILGDSAIMNGSSTQLDVYNKFYYLTLQGISFGGIQLEIDPEVFQRNEEGDGGVIIDSGRTMTSLVGDAFRPLKDQVTAYIDGLKLEKANENPLCYKGIVSQDLKDFPKVTFHFAGADLELSAANMFLMIDVGTFCLFMEELDGDTPGYASMIWVVMQQYFNVAYDLKAKTLSFLSIDCLVLSVLRIN</sequence>
<dbReference type="AlphaFoldDB" id="A0AA88QUH7"/>
<evidence type="ECO:0000256" key="4">
    <source>
        <dbReference type="ARBA" id="ARBA00022801"/>
    </source>
</evidence>
<dbReference type="InterPro" id="IPR033121">
    <property type="entry name" value="PEPTIDASE_A1"/>
</dbReference>
<name>A0AA88QUH7_9ASTE</name>
<keyword evidence="5" id="KW-0325">Glycoprotein</keyword>
<dbReference type="PANTHER" id="PTHR47967">
    <property type="entry name" value="OS07G0603500 PROTEIN-RELATED"/>
    <property type="match status" value="1"/>
</dbReference>
<keyword evidence="8" id="KW-1185">Reference proteome</keyword>
<dbReference type="GO" id="GO:0004190">
    <property type="term" value="F:aspartic-type endopeptidase activity"/>
    <property type="evidence" value="ECO:0007669"/>
    <property type="project" value="UniProtKB-KW"/>
</dbReference>
<dbReference type="InterPro" id="IPR051708">
    <property type="entry name" value="Plant_Aspart_Prot_A1"/>
</dbReference>
<proteinExistence type="inferred from homology"/>
<comment type="caution">
    <text evidence="7">The sequence shown here is derived from an EMBL/GenBank/DDBJ whole genome shotgun (WGS) entry which is preliminary data.</text>
</comment>
<comment type="similarity">
    <text evidence="1">Belongs to the peptidase A1 family.</text>
</comment>
<keyword evidence="2" id="KW-0645">Protease</keyword>
<organism evidence="7 8">
    <name type="scientific">Escallonia rubra</name>
    <dbReference type="NCBI Taxonomy" id="112253"/>
    <lineage>
        <taxon>Eukaryota</taxon>
        <taxon>Viridiplantae</taxon>
        <taxon>Streptophyta</taxon>
        <taxon>Embryophyta</taxon>
        <taxon>Tracheophyta</taxon>
        <taxon>Spermatophyta</taxon>
        <taxon>Magnoliopsida</taxon>
        <taxon>eudicotyledons</taxon>
        <taxon>Gunneridae</taxon>
        <taxon>Pentapetalae</taxon>
        <taxon>asterids</taxon>
        <taxon>campanulids</taxon>
        <taxon>Escalloniales</taxon>
        <taxon>Escalloniaceae</taxon>
        <taxon>Escallonia</taxon>
    </lineage>
</organism>
<dbReference type="PROSITE" id="PS51767">
    <property type="entry name" value="PEPTIDASE_A1"/>
    <property type="match status" value="1"/>
</dbReference>
<gene>
    <name evidence="7" type="ORF">RJ640_004969</name>
</gene>
<keyword evidence="3" id="KW-0064">Aspartyl protease</keyword>
<evidence type="ECO:0000256" key="3">
    <source>
        <dbReference type="ARBA" id="ARBA00022750"/>
    </source>
</evidence>
<accession>A0AA88QUH7</accession>
<evidence type="ECO:0000313" key="8">
    <source>
        <dbReference type="Proteomes" id="UP001187471"/>
    </source>
</evidence>
<evidence type="ECO:0000256" key="2">
    <source>
        <dbReference type="ARBA" id="ARBA00022670"/>
    </source>
</evidence>
<protein>
    <recommendedName>
        <fullName evidence="6">Peptidase A1 domain-containing protein</fullName>
    </recommendedName>
</protein>
<dbReference type="PANTHER" id="PTHR47967:SF14">
    <property type="entry name" value="EUKARYOTIC ASPARTYL PROTEASE FAMILY PROTEIN"/>
    <property type="match status" value="1"/>
</dbReference>
<dbReference type="InterPro" id="IPR021109">
    <property type="entry name" value="Peptidase_aspartic_dom_sf"/>
</dbReference>
<dbReference type="FunFam" id="2.40.70.10:FF:000033">
    <property type="entry name" value="Aspartyl protease family protein"/>
    <property type="match status" value="1"/>
</dbReference>
<evidence type="ECO:0000256" key="5">
    <source>
        <dbReference type="ARBA" id="ARBA00023180"/>
    </source>
</evidence>
<dbReference type="GO" id="GO:0005576">
    <property type="term" value="C:extracellular region"/>
    <property type="evidence" value="ECO:0007669"/>
    <property type="project" value="TreeGrafter"/>
</dbReference>
<dbReference type="InterPro" id="IPR032799">
    <property type="entry name" value="TAXi_C"/>
</dbReference>
<dbReference type="EMBL" id="JAVXUO010002540">
    <property type="protein sequence ID" value="KAK2971949.1"/>
    <property type="molecule type" value="Genomic_DNA"/>
</dbReference>
<dbReference type="GO" id="GO:0006508">
    <property type="term" value="P:proteolysis"/>
    <property type="evidence" value="ECO:0007669"/>
    <property type="project" value="UniProtKB-KW"/>
</dbReference>
<evidence type="ECO:0000256" key="1">
    <source>
        <dbReference type="ARBA" id="ARBA00007447"/>
    </source>
</evidence>
<dbReference type="SUPFAM" id="SSF50630">
    <property type="entry name" value="Acid proteases"/>
    <property type="match status" value="1"/>
</dbReference>
<evidence type="ECO:0000313" key="7">
    <source>
        <dbReference type="EMBL" id="KAK2971949.1"/>
    </source>
</evidence>